<reference evidence="2" key="1">
    <citation type="submission" date="2021-01" db="EMBL/GenBank/DDBJ databases">
        <authorList>
            <person name="Corre E."/>
            <person name="Pelletier E."/>
            <person name="Niang G."/>
            <person name="Scheremetjew M."/>
            <person name="Finn R."/>
            <person name="Kale V."/>
            <person name="Holt S."/>
            <person name="Cochrane G."/>
            <person name="Meng A."/>
            <person name="Brown T."/>
            <person name="Cohen L."/>
        </authorList>
    </citation>
    <scope>NUCLEOTIDE SEQUENCE</scope>
    <source>
        <strain evidence="2">UTEX LB 985</strain>
    </source>
</reference>
<keyword evidence="1" id="KW-0812">Transmembrane</keyword>
<feature type="transmembrane region" description="Helical" evidence="1">
    <location>
        <begin position="45"/>
        <end position="68"/>
    </location>
</feature>
<evidence type="ECO:0000313" key="2">
    <source>
        <dbReference type="EMBL" id="CAD9538203.1"/>
    </source>
</evidence>
<dbReference type="EMBL" id="HBGU01074370">
    <property type="protein sequence ID" value="CAD9538203.1"/>
    <property type="molecule type" value="Transcribed_RNA"/>
</dbReference>
<keyword evidence="1" id="KW-0472">Membrane</keyword>
<name>A0A7S2J746_9EUKA</name>
<organism evidence="2">
    <name type="scientific">Haptolina brevifila</name>
    <dbReference type="NCBI Taxonomy" id="156173"/>
    <lineage>
        <taxon>Eukaryota</taxon>
        <taxon>Haptista</taxon>
        <taxon>Haptophyta</taxon>
        <taxon>Prymnesiophyceae</taxon>
        <taxon>Prymnesiales</taxon>
        <taxon>Prymnesiaceae</taxon>
        <taxon>Haptolina</taxon>
    </lineage>
</organism>
<sequence>MLITCSSGIHQGNCMLITCPQHAHRMPIACPSCSLHAHHTPSFRYAFQLSGSTAGVMVCFCLPGFLFYRANRLTQNARIADLQQPFLSVKTANGLSLGPGSLPAWLAHRAWLPCESWDELAGLAMLAAGAFSGTICLAVLLRG</sequence>
<evidence type="ECO:0000256" key="1">
    <source>
        <dbReference type="SAM" id="Phobius"/>
    </source>
</evidence>
<feature type="transmembrane region" description="Helical" evidence="1">
    <location>
        <begin position="120"/>
        <end position="141"/>
    </location>
</feature>
<proteinExistence type="predicted"/>
<protein>
    <submittedName>
        <fullName evidence="2">Uncharacterized protein</fullName>
    </submittedName>
</protein>
<keyword evidence="1" id="KW-1133">Transmembrane helix</keyword>
<gene>
    <name evidence="2" type="ORF">CBRE1094_LOCUS40514</name>
</gene>
<accession>A0A7S2J746</accession>
<dbReference type="AlphaFoldDB" id="A0A7S2J746"/>